<dbReference type="GO" id="GO:0086030">
    <property type="term" value="P:adenylate cyclase-activating adrenergic receptor signaling pathway involved in cardiac muscle relaxation"/>
    <property type="evidence" value="ECO:0007669"/>
    <property type="project" value="TreeGrafter"/>
</dbReference>
<evidence type="ECO:0000256" key="9">
    <source>
        <dbReference type="SAM" id="SignalP"/>
    </source>
</evidence>
<dbReference type="PANTHER" id="PTHR10583:SF1">
    <property type="entry name" value="CHROMOGRANIN-A"/>
    <property type="match status" value="1"/>
</dbReference>
<dbReference type="GO" id="GO:0030133">
    <property type="term" value="C:transport vesicle"/>
    <property type="evidence" value="ECO:0007669"/>
    <property type="project" value="UniProtKB-SubCell"/>
</dbReference>
<evidence type="ECO:0000256" key="4">
    <source>
        <dbReference type="ARBA" id="ARBA00022525"/>
    </source>
</evidence>
<dbReference type="Pfam" id="PF01271">
    <property type="entry name" value="Granin"/>
    <property type="match status" value="1"/>
</dbReference>
<reference evidence="10" key="1">
    <citation type="submission" date="2021-04" db="EMBL/GenBank/DDBJ databases">
        <authorList>
            <consortium name="Wellcome Sanger Institute Data Sharing"/>
        </authorList>
    </citation>
    <scope>NUCLEOTIDE SEQUENCE [LARGE SCALE GENOMIC DNA]</scope>
</reference>
<feature type="compositionally biased region" description="Basic residues" evidence="8">
    <location>
        <begin position="272"/>
        <end position="286"/>
    </location>
</feature>
<dbReference type="RefSeq" id="XP_030261390.1">
    <property type="nucleotide sequence ID" value="XM_030405530.1"/>
</dbReference>
<evidence type="ECO:0000256" key="3">
    <source>
        <dbReference type="ARBA" id="ARBA00005723"/>
    </source>
</evidence>
<dbReference type="PROSITE" id="PS51257">
    <property type="entry name" value="PROKAR_LIPOPROTEIN"/>
    <property type="match status" value="1"/>
</dbReference>
<dbReference type="InterPro" id="IPR001819">
    <property type="entry name" value="Chromogranin_AB"/>
</dbReference>
<organism evidence="10 11">
    <name type="scientific">Sparus aurata</name>
    <name type="common">Gilthead sea bream</name>
    <dbReference type="NCBI Taxonomy" id="8175"/>
    <lineage>
        <taxon>Eukaryota</taxon>
        <taxon>Metazoa</taxon>
        <taxon>Chordata</taxon>
        <taxon>Craniata</taxon>
        <taxon>Vertebrata</taxon>
        <taxon>Euteleostomi</taxon>
        <taxon>Actinopterygii</taxon>
        <taxon>Neopterygii</taxon>
        <taxon>Teleostei</taxon>
        <taxon>Neoteleostei</taxon>
        <taxon>Acanthomorphata</taxon>
        <taxon>Eupercaria</taxon>
        <taxon>Spariformes</taxon>
        <taxon>Sparidae</taxon>
        <taxon>Sparus</taxon>
    </lineage>
</organism>
<dbReference type="CTD" id="1113"/>
<evidence type="ECO:0000313" key="11">
    <source>
        <dbReference type="Proteomes" id="UP000472265"/>
    </source>
</evidence>
<reference evidence="10" key="2">
    <citation type="submission" date="2025-08" db="UniProtKB">
        <authorList>
            <consortium name="Ensembl"/>
        </authorList>
    </citation>
    <scope>IDENTIFICATION</scope>
</reference>
<feature type="compositionally biased region" description="Acidic residues" evidence="8">
    <location>
        <begin position="187"/>
        <end position="196"/>
    </location>
</feature>
<dbReference type="GO" id="GO:0005615">
    <property type="term" value="C:extracellular space"/>
    <property type="evidence" value="ECO:0007669"/>
    <property type="project" value="TreeGrafter"/>
</dbReference>
<feature type="compositionally biased region" description="Basic and acidic residues" evidence="8">
    <location>
        <begin position="323"/>
        <end position="355"/>
    </location>
</feature>
<dbReference type="Proteomes" id="UP000472265">
    <property type="component" value="Chromosome 22"/>
</dbReference>
<keyword evidence="9" id="KW-0732">Signal</keyword>
<evidence type="ECO:0000256" key="7">
    <source>
        <dbReference type="ARBA" id="ARBA00040787"/>
    </source>
</evidence>
<gene>
    <name evidence="10" type="primary">chga</name>
</gene>
<dbReference type="GO" id="GO:0046676">
    <property type="term" value="P:negative regulation of insulin secretion"/>
    <property type="evidence" value="ECO:0007669"/>
    <property type="project" value="TreeGrafter"/>
</dbReference>
<accession>A0A671YGI5</accession>
<dbReference type="GeneTree" id="ENSGT00940000154206"/>
<feature type="compositionally biased region" description="Acidic residues" evidence="8">
    <location>
        <begin position="142"/>
        <end position="163"/>
    </location>
</feature>
<keyword evidence="5" id="KW-1015">Disulfide bond</keyword>
<name>A0A671YGI5_SPAAU</name>
<protein>
    <recommendedName>
        <fullName evidence="7">Chromogranin-A</fullName>
    </recommendedName>
</protein>
<feature type="compositionally biased region" description="Basic and acidic residues" evidence="8">
    <location>
        <begin position="197"/>
        <end position="251"/>
    </location>
</feature>
<dbReference type="PROSITE" id="PS00422">
    <property type="entry name" value="GRANINS_1"/>
    <property type="match status" value="1"/>
</dbReference>
<evidence type="ECO:0000256" key="6">
    <source>
        <dbReference type="ARBA" id="ARBA00023329"/>
    </source>
</evidence>
<evidence type="ECO:0000256" key="8">
    <source>
        <dbReference type="SAM" id="MobiDB-lite"/>
    </source>
</evidence>
<feature type="region of interest" description="Disordered" evidence="8">
    <location>
        <begin position="89"/>
        <end position="359"/>
    </location>
</feature>
<feature type="chain" id="PRO_5025662834" description="Chromogranin-A" evidence="9">
    <location>
        <begin position="19"/>
        <end position="381"/>
    </location>
</feature>
<evidence type="ECO:0000256" key="2">
    <source>
        <dbReference type="ARBA" id="ARBA00004613"/>
    </source>
</evidence>
<feature type="compositionally biased region" description="Basic and acidic residues" evidence="8">
    <location>
        <begin position="300"/>
        <end position="316"/>
    </location>
</feature>
<dbReference type="OrthoDB" id="9948620at2759"/>
<dbReference type="FunCoup" id="A0A671YGI5">
    <property type="interactions" value="600"/>
</dbReference>
<dbReference type="GO" id="GO:0042742">
    <property type="term" value="P:defense response to bacterium"/>
    <property type="evidence" value="ECO:0007669"/>
    <property type="project" value="TreeGrafter"/>
</dbReference>
<dbReference type="AlphaFoldDB" id="A0A671YGI5"/>
<evidence type="ECO:0000313" key="10">
    <source>
        <dbReference type="Ensembl" id="ENSSAUP00010060477.1"/>
    </source>
</evidence>
<evidence type="ECO:0000256" key="1">
    <source>
        <dbReference type="ARBA" id="ARBA00004398"/>
    </source>
</evidence>
<dbReference type="PRINTS" id="PR00659">
    <property type="entry name" value="CHROMOGRANIN"/>
</dbReference>
<keyword evidence="11" id="KW-1185">Reference proteome</keyword>
<feature type="compositionally biased region" description="Basic and acidic residues" evidence="8">
    <location>
        <begin position="261"/>
        <end position="271"/>
    </location>
</feature>
<dbReference type="Ensembl" id="ENSSAUT00010063416.1">
    <property type="protein sequence ID" value="ENSSAUP00010060477.1"/>
    <property type="gene ID" value="ENSSAUG00010024503.1"/>
</dbReference>
<feature type="compositionally biased region" description="Basic and acidic residues" evidence="8">
    <location>
        <begin position="164"/>
        <end position="186"/>
    </location>
</feature>
<dbReference type="PANTHER" id="PTHR10583">
    <property type="entry name" value="CHROMOGRANIN"/>
    <property type="match status" value="1"/>
</dbReference>
<dbReference type="InterPro" id="IPR018054">
    <property type="entry name" value="Chromogranin_CS"/>
</dbReference>
<dbReference type="InterPro" id="IPR001990">
    <property type="entry name" value="Granin"/>
</dbReference>
<sequence length="381" mass="43109">MIGRGLLVLAILSSCVLSLPLTPSQLENEDVKVMKCIVEALADVLSRPHPVPVSQECLVTLKTDDRLVSILRHHNFLKELQEIAVKGGQERAHLQRDAGSTDPTTQTPRTAADVPDRSMLEALGGPGERSILSQKRITGNVDGEEEKDESLGDEESPEDDNIAEEVKREDEERPGSHISEAEKREKEEEEEEEEEEEKRVNSEESVENKKASGSSETRDVPRTKPKEKKLVEEDDEVKDKRSSFFPHKQEEKPEEEEDEGETKRGSRESLKRWTKRGKALPLKRKAVGKEAQELDGQQEVPHHSKEVPEEGEEEKKKRVVQRSPEEKELQMIAKRGPEERRALEEEGSASRKSEEPEIESLAAIESELENVAQKLHELRRG</sequence>
<dbReference type="GO" id="GO:0033604">
    <property type="term" value="P:negative regulation of catecholamine secretion"/>
    <property type="evidence" value="ECO:0007669"/>
    <property type="project" value="TreeGrafter"/>
</dbReference>
<dbReference type="GO" id="GO:0042583">
    <property type="term" value="C:chromaffin granule"/>
    <property type="evidence" value="ECO:0007669"/>
    <property type="project" value="TreeGrafter"/>
</dbReference>
<evidence type="ECO:0000256" key="5">
    <source>
        <dbReference type="ARBA" id="ARBA00023157"/>
    </source>
</evidence>
<dbReference type="OMA" id="KVMTCIA"/>
<comment type="similarity">
    <text evidence="3">Belongs to the chromogranin/secretogranin protein family.</text>
</comment>
<keyword evidence="4" id="KW-0964">Secreted</keyword>
<dbReference type="GeneID" id="115574189"/>
<dbReference type="InParanoid" id="A0A671YGI5"/>
<comment type="subcellular location">
    <subcellularLocation>
        <location evidence="1">Cytoplasmic vesicle</location>
        <location evidence="1">Secretory vesicle</location>
    </subcellularLocation>
    <subcellularLocation>
        <location evidence="2">Secreted</location>
    </subcellularLocation>
</comment>
<proteinExistence type="inferred from homology"/>
<keyword evidence="6" id="KW-0968">Cytoplasmic vesicle</keyword>
<reference evidence="10" key="3">
    <citation type="submission" date="2025-09" db="UniProtKB">
        <authorList>
            <consortium name="Ensembl"/>
        </authorList>
    </citation>
    <scope>IDENTIFICATION</scope>
</reference>
<feature type="signal peptide" evidence="9">
    <location>
        <begin position="1"/>
        <end position="18"/>
    </location>
</feature>